<evidence type="ECO:0000313" key="3">
    <source>
        <dbReference type="EMBL" id="ELZ30063.1"/>
    </source>
</evidence>
<protein>
    <recommendedName>
        <fullName evidence="2">Halobacterial output domain-containing protein</fullName>
    </recommendedName>
</protein>
<dbReference type="EMBL" id="AOIV01000026">
    <property type="protein sequence ID" value="ELZ30063.1"/>
    <property type="molecule type" value="Genomic_DNA"/>
</dbReference>
<dbReference type="InterPro" id="IPR040624">
    <property type="entry name" value="HalOD1"/>
</dbReference>
<evidence type="ECO:0000259" key="2">
    <source>
        <dbReference type="Pfam" id="PF18545"/>
    </source>
</evidence>
<reference evidence="3 4" key="1">
    <citation type="journal article" date="2014" name="PLoS Genet.">
        <title>Phylogenetically driven sequencing of extremely halophilic archaea reveals strategies for static and dynamic osmo-response.</title>
        <authorList>
            <person name="Becker E.A."/>
            <person name="Seitzer P.M."/>
            <person name="Tritt A."/>
            <person name="Larsen D."/>
            <person name="Krusor M."/>
            <person name="Yao A.I."/>
            <person name="Wu D."/>
            <person name="Madern D."/>
            <person name="Eisen J.A."/>
            <person name="Darling A.E."/>
            <person name="Facciotti M.T."/>
        </authorList>
    </citation>
    <scope>NUCLEOTIDE SEQUENCE [LARGE SCALE GENOMIC DNA]</scope>
    <source>
        <strain evidence="3 4">JCM 14848</strain>
    </source>
</reference>
<sequence length="109" mass="12105">MTQTETPRFVRRELREKQDMTEKTTSTGPDGRSIPDLSYDELASEIVGVVAEATGRDPTTLRPVSEVMDAEAADRILENPNTGLTVAFEYEGGVVRVTNDEVRFEPSEE</sequence>
<dbReference type="Proteomes" id="UP000011513">
    <property type="component" value="Unassembled WGS sequence"/>
</dbReference>
<organism evidence="3 4">
    <name type="scientific">Halogeometricum pallidum JCM 14848</name>
    <dbReference type="NCBI Taxonomy" id="1227487"/>
    <lineage>
        <taxon>Archaea</taxon>
        <taxon>Methanobacteriati</taxon>
        <taxon>Methanobacteriota</taxon>
        <taxon>Stenosarchaea group</taxon>
        <taxon>Halobacteria</taxon>
        <taxon>Halobacteriales</taxon>
        <taxon>Haloferacaceae</taxon>
        <taxon>Halogeometricum</taxon>
    </lineage>
</organism>
<feature type="domain" description="Halobacterial output" evidence="2">
    <location>
        <begin position="39"/>
        <end position="102"/>
    </location>
</feature>
<feature type="region of interest" description="Disordered" evidence="1">
    <location>
        <begin position="1"/>
        <end position="36"/>
    </location>
</feature>
<evidence type="ECO:0000313" key="4">
    <source>
        <dbReference type="Proteomes" id="UP000011513"/>
    </source>
</evidence>
<proteinExistence type="predicted"/>
<accession>M0D5F3</accession>
<dbReference type="Pfam" id="PF18545">
    <property type="entry name" value="HalOD1"/>
    <property type="match status" value="1"/>
</dbReference>
<name>M0D5F3_HALPD</name>
<dbReference type="InParanoid" id="M0D5F3"/>
<comment type="caution">
    <text evidence="3">The sequence shown here is derived from an EMBL/GenBank/DDBJ whole genome shotgun (WGS) entry which is preliminary data.</text>
</comment>
<dbReference type="AlphaFoldDB" id="M0D5F3"/>
<gene>
    <name evidence="3" type="ORF">C474_11895</name>
</gene>
<evidence type="ECO:0000256" key="1">
    <source>
        <dbReference type="SAM" id="MobiDB-lite"/>
    </source>
</evidence>
<feature type="compositionally biased region" description="Basic and acidic residues" evidence="1">
    <location>
        <begin position="8"/>
        <end position="22"/>
    </location>
</feature>
<keyword evidence="4" id="KW-1185">Reference proteome</keyword>